<protein>
    <submittedName>
        <fullName evidence="1">Uncharacterized protein</fullName>
    </submittedName>
</protein>
<dbReference type="KEGG" id="aluc:AKAW2_50305S"/>
<dbReference type="Proteomes" id="UP000661280">
    <property type="component" value="Chromosome 5"/>
</dbReference>
<organism evidence="1 2">
    <name type="scientific">Aspergillus kawachii</name>
    <name type="common">White koji mold</name>
    <name type="synonym">Aspergillus awamori var. kawachi</name>
    <dbReference type="NCBI Taxonomy" id="1069201"/>
    <lineage>
        <taxon>Eukaryota</taxon>
        <taxon>Fungi</taxon>
        <taxon>Dikarya</taxon>
        <taxon>Ascomycota</taxon>
        <taxon>Pezizomycotina</taxon>
        <taxon>Eurotiomycetes</taxon>
        <taxon>Eurotiomycetidae</taxon>
        <taxon>Eurotiales</taxon>
        <taxon>Aspergillaceae</taxon>
        <taxon>Aspergillus</taxon>
        <taxon>Aspergillus subgen. Circumdati</taxon>
    </lineage>
</organism>
<reference evidence="1" key="2">
    <citation type="submission" date="2021-02" db="EMBL/GenBank/DDBJ databases">
        <title>Aspergillus luchuensis mut. kawachii IFO 4304 genome sequence.</title>
        <authorList>
            <person name="Mori K."/>
            <person name="Kadooka C."/>
            <person name="Goto M."/>
            <person name="Futagami T."/>
        </authorList>
    </citation>
    <scope>NUCLEOTIDE SEQUENCE</scope>
    <source>
        <strain evidence="1">IFO 4308</strain>
    </source>
</reference>
<name>A0A7R7ZYX5_ASPKA</name>
<keyword evidence="2" id="KW-1185">Reference proteome</keyword>
<dbReference type="EMBL" id="AP024429">
    <property type="protein sequence ID" value="BCR99963.1"/>
    <property type="molecule type" value="Genomic_DNA"/>
</dbReference>
<dbReference type="RefSeq" id="XP_041543726.1">
    <property type="nucleotide sequence ID" value="XM_041690109.1"/>
</dbReference>
<gene>
    <name evidence="1" type="ORF">AKAW2_50305S</name>
</gene>
<evidence type="ECO:0000313" key="1">
    <source>
        <dbReference type="EMBL" id="BCR99963.1"/>
    </source>
</evidence>
<dbReference type="AlphaFoldDB" id="A0A7R7ZYX5"/>
<reference evidence="1" key="1">
    <citation type="submission" date="2021-01" db="EMBL/GenBank/DDBJ databases">
        <authorList>
            <consortium name="Aspergillus luchuensis mut. kawachii IFO 4304 genome sequencing consortium"/>
            <person name="Kazuki M."/>
            <person name="Futagami T."/>
        </authorList>
    </citation>
    <scope>NUCLEOTIDE SEQUENCE</scope>
    <source>
        <strain evidence="1">IFO 4308</strain>
    </source>
</reference>
<accession>A0A7R7ZYX5</accession>
<evidence type="ECO:0000313" key="2">
    <source>
        <dbReference type="Proteomes" id="UP000661280"/>
    </source>
</evidence>
<sequence length="96" mass="10951">MVEIAPKFAHVRVLRNPAFVDEGLVFETINIWKYPCIVKPFHFFGIFDLVVWTTPCGDLLDQTAQCKQVGLESSRGQWRNSVAVLLLNQWTQVTDG</sequence>
<proteinExistence type="predicted"/>
<dbReference type="GeneID" id="64961285"/>